<proteinExistence type="predicted"/>
<sequence>MTSFVASHFVNCIVDSIEVQSLSTLSDTSLVFASTAFSVHTLFEVSLSIPYYVAQEFSELSSVFCFFPSVTLESFSDFRITFTICLTAHCQVHTYFCALAEEMVVQVLDHLFVATLSYAYFVFRNERQTFFCHFLELRCRNTTHWALFRSLVTFVNITANCANKLLLHNCILLNCYVMSCIYLFYYAGIAQEP</sequence>
<reference evidence="2" key="1">
    <citation type="journal article" date="2012" name="PLoS ONE">
        <title>Gene sets for utilization of primary and secondary nutrition supplies in the distal gut of endangered iberian lynx.</title>
        <authorList>
            <person name="Alcaide M."/>
            <person name="Messina E."/>
            <person name="Richter M."/>
            <person name="Bargiela R."/>
            <person name="Peplies J."/>
            <person name="Huws S.A."/>
            <person name="Newbold C.J."/>
            <person name="Golyshin P.N."/>
            <person name="Simon M.A."/>
            <person name="Lopez G."/>
            <person name="Yakimov M.M."/>
            <person name="Ferrer M."/>
        </authorList>
    </citation>
    <scope>NUCLEOTIDE SEQUENCE</scope>
</reference>
<comment type="caution">
    <text evidence="2">The sequence shown here is derived from an EMBL/GenBank/DDBJ whole genome shotgun (WGS) entry which is preliminary data.</text>
</comment>
<dbReference type="EMBL" id="AMCI01001911">
    <property type="protein sequence ID" value="EJX04127.1"/>
    <property type="molecule type" value="Genomic_DNA"/>
</dbReference>
<dbReference type="AlphaFoldDB" id="J9GA28"/>
<keyword evidence="1" id="KW-0472">Membrane</keyword>
<protein>
    <submittedName>
        <fullName evidence="2">Uncharacterized protein</fullName>
    </submittedName>
</protein>
<gene>
    <name evidence="2" type="ORF">EVA_07764</name>
</gene>
<name>J9GA28_9ZZZZ</name>
<feature type="transmembrane region" description="Helical" evidence="1">
    <location>
        <begin position="165"/>
        <end position="187"/>
    </location>
</feature>
<evidence type="ECO:0000256" key="1">
    <source>
        <dbReference type="SAM" id="Phobius"/>
    </source>
</evidence>
<organism evidence="2">
    <name type="scientific">gut metagenome</name>
    <dbReference type="NCBI Taxonomy" id="749906"/>
    <lineage>
        <taxon>unclassified sequences</taxon>
        <taxon>metagenomes</taxon>
        <taxon>organismal metagenomes</taxon>
    </lineage>
</organism>
<keyword evidence="1" id="KW-0812">Transmembrane</keyword>
<accession>J9GA28</accession>
<evidence type="ECO:0000313" key="2">
    <source>
        <dbReference type="EMBL" id="EJX04127.1"/>
    </source>
</evidence>
<keyword evidence="1" id="KW-1133">Transmembrane helix</keyword>